<proteinExistence type="predicted"/>
<accession>A0A0V0TBH7</accession>
<evidence type="ECO:0000313" key="2">
    <source>
        <dbReference type="Proteomes" id="UP000055048"/>
    </source>
</evidence>
<protein>
    <submittedName>
        <fullName evidence="1">Uncharacterized protein</fullName>
    </submittedName>
</protein>
<dbReference type="EMBL" id="JYDJ01000371">
    <property type="protein sequence ID" value="KRX36344.1"/>
    <property type="molecule type" value="Genomic_DNA"/>
</dbReference>
<evidence type="ECO:0000313" key="1">
    <source>
        <dbReference type="EMBL" id="KRX36344.1"/>
    </source>
</evidence>
<reference evidence="1 2" key="1">
    <citation type="submission" date="2015-01" db="EMBL/GenBank/DDBJ databases">
        <title>Evolution of Trichinella species and genotypes.</title>
        <authorList>
            <person name="Korhonen P.K."/>
            <person name="Edoardo P."/>
            <person name="Giuseppe L.R."/>
            <person name="Gasser R.B."/>
        </authorList>
    </citation>
    <scope>NUCLEOTIDE SEQUENCE [LARGE SCALE GENOMIC DNA]</scope>
    <source>
        <strain evidence="1">ISS417</strain>
    </source>
</reference>
<dbReference type="AlphaFoldDB" id="A0A0V0TBH7"/>
<gene>
    <name evidence="1" type="ORF">T05_11614</name>
</gene>
<sequence>MALAFLPVNLVPAGFEILNFGTSGQVEALFQYFQREGPVDHEPPLTVGLCTPPSKGYAATK</sequence>
<organism evidence="1 2">
    <name type="scientific">Trichinella murrelli</name>
    <dbReference type="NCBI Taxonomy" id="144512"/>
    <lineage>
        <taxon>Eukaryota</taxon>
        <taxon>Metazoa</taxon>
        <taxon>Ecdysozoa</taxon>
        <taxon>Nematoda</taxon>
        <taxon>Enoplea</taxon>
        <taxon>Dorylaimia</taxon>
        <taxon>Trichinellida</taxon>
        <taxon>Trichinellidae</taxon>
        <taxon>Trichinella</taxon>
    </lineage>
</organism>
<dbReference type="Proteomes" id="UP000055048">
    <property type="component" value="Unassembled WGS sequence"/>
</dbReference>
<name>A0A0V0TBH7_9BILA</name>
<comment type="caution">
    <text evidence="1">The sequence shown here is derived from an EMBL/GenBank/DDBJ whole genome shotgun (WGS) entry which is preliminary data.</text>
</comment>
<keyword evidence="2" id="KW-1185">Reference proteome</keyword>